<dbReference type="EMBL" id="JARAVY010000021">
    <property type="protein sequence ID" value="MDX2914575.1"/>
    <property type="molecule type" value="Genomic_DNA"/>
</dbReference>
<keyword evidence="3" id="KW-1185">Reference proteome</keyword>
<evidence type="ECO:0000313" key="2">
    <source>
        <dbReference type="EMBL" id="MDX2914575.1"/>
    </source>
</evidence>
<dbReference type="SUPFAM" id="SSF54427">
    <property type="entry name" value="NTF2-like"/>
    <property type="match status" value="1"/>
</dbReference>
<name>A0ABU4LGK1_9ACTN</name>
<accession>A0ABU4LGK1</accession>
<dbReference type="InterPro" id="IPR011944">
    <property type="entry name" value="Steroid_delta5-4_isomerase"/>
</dbReference>
<organism evidence="2 3">
    <name type="scientific">Streptomyces griseiscabiei</name>
    <dbReference type="NCBI Taxonomy" id="2993540"/>
    <lineage>
        <taxon>Bacteria</taxon>
        <taxon>Bacillati</taxon>
        <taxon>Actinomycetota</taxon>
        <taxon>Actinomycetes</taxon>
        <taxon>Kitasatosporales</taxon>
        <taxon>Streptomycetaceae</taxon>
        <taxon>Streptomyces</taxon>
    </lineage>
</organism>
<dbReference type="InterPro" id="IPR032710">
    <property type="entry name" value="NTF2-like_dom_sf"/>
</dbReference>
<sequence>MTLANSPSPVPADPAKQLQWLVDRAAVTELIAAYSRSLDARDWEAFHGLMTEDATFAINGHVISDGRKQFVSGAQENFGRYHATWHNEGLAGIRVDGDDARSRAYHIGIHVTDPADINHHGDAGGWYENTYRRTPDGWRIASVDLALVWTTAHDANELPVEPTAVPDPTANGEA</sequence>
<proteinExistence type="predicted"/>
<dbReference type="Pfam" id="PF13577">
    <property type="entry name" value="SnoaL_4"/>
    <property type="match status" value="1"/>
</dbReference>
<dbReference type="RefSeq" id="WP_086759652.1">
    <property type="nucleotide sequence ID" value="NZ_JAGJBZ010000001.1"/>
</dbReference>
<reference evidence="2 3" key="1">
    <citation type="journal article" date="2023" name="Microb. Genom.">
        <title>Mesoterricola silvestris gen. nov., sp. nov., Mesoterricola sediminis sp. nov., Geothrix oryzae sp. nov., Geothrix edaphica sp. nov., Geothrix rubra sp. nov., and Geothrix limicola sp. nov., six novel members of Acidobacteriota isolated from soils.</title>
        <authorList>
            <person name="Weisberg A.J."/>
            <person name="Pearce E."/>
            <person name="Kramer C.G."/>
            <person name="Chang J.H."/>
            <person name="Clarke C.R."/>
        </authorList>
    </citation>
    <scope>NUCLEOTIDE SEQUENCE [LARGE SCALE GENOMIC DNA]</scope>
    <source>
        <strain evidence="2 3">NRRL_B-2795</strain>
    </source>
</reference>
<evidence type="ECO:0000259" key="1">
    <source>
        <dbReference type="Pfam" id="PF13577"/>
    </source>
</evidence>
<gene>
    <name evidence="2" type="ORF">PV517_38625</name>
</gene>
<feature type="domain" description="SnoaL-like" evidence="1">
    <location>
        <begin position="21"/>
        <end position="143"/>
    </location>
</feature>
<comment type="caution">
    <text evidence="2">The sequence shown here is derived from an EMBL/GenBank/DDBJ whole genome shotgun (WGS) entry which is preliminary data.</text>
</comment>
<dbReference type="Proteomes" id="UP001271723">
    <property type="component" value="Unassembled WGS sequence"/>
</dbReference>
<protein>
    <submittedName>
        <fullName evidence="2">Nuclear transport factor 2 family protein</fullName>
    </submittedName>
</protein>
<dbReference type="CDD" id="cd00531">
    <property type="entry name" value="NTF2_like"/>
    <property type="match status" value="1"/>
</dbReference>
<dbReference type="Gene3D" id="3.10.450.50">
    <property type="match status" value="1"/>
</dbReference>
<evidence type="ECO:0000313" key="3">
    <source>
        <dbReference type="Proteomes" id="UP001271723"/>
    </source>
</evidence>
<dbReference type="NCBIfam" id="TIGR02246">
    <property type="entry name" value="SgcJ/EcaC family oxidoreductase"/>
    <property type="match status" value="1"/>
</dbReference>
<dbReference type="InterPro" id="IPR037401">
    <property type="entry name" value="SnoaL-like"/>
</dbReference>